<organism evidence="1 2">
    <name type="scientific">Dendrobium chrysotoxum</name>
    <name type="common">Orchid</name>
    <dbReference type="NCBI Taxonomy" id="161865"/>
    <lineage>
        <taxon>Eukaryota</taxon>
        <taxon>Viridiplantae</taxon>
        <taxon>Streptophyta</taxon>
        <taxon>Embryophyta</taxon>
        <taxon>Tracheophyta</taxon>
        <taxon>Spermatophyta</taxon>
        <taxon>Magnoliopsida</taxon>
        <taxon>Liliopsida</taxon>
        <taxon>Asparagales</taxon>
        <taxon>Orchidaceae</taxon>
        <taxon>Epidendroideae</taxon>
        <taxon>Malaxideae</taxon>
        <taxon>Dendrobiinae</taxon>
        <taxon>Dendrobium</taxon>
    </lineage>
</organism>
<accession>A0AAV7FZ83</accession>
<proteinExistence type="predicted"/>
<evidence type="ECO:0000313" key="1">
    <source>
        <dbReference type="EMBL" id="KAH0448698.1"/>
    </source>
</evidence>
<dbReference type="AlphaFoldDB" id="A0AAV7FZ83"/>
<dbReference type="EMBL" id="JAGFBR010000019">
    <property type="protein sequence ID" value="KAH0448698.1"/>
    <property type="molecule type" value="Genomic_DNA"/>
</dbReference>
<reference evidence="1 2" key="1">
    <citation type="journal article" date="2021" name="Hortic Res">
        <title>Chromosome-scale assembly of the Dendrobium chrysotoxum genome enhances the understanding of orchid evolution.</title>
        <authorList>
            <person name="Zhang Y."/>
            <person name="Zhang G.Q."/>
            <person name="Zhang D."/>
            <person name="Liu X.D."/>
            <person name="Xu X.Y."/>
            <person name="Sun W.H."/>
            <person name="Yu X."/>
            <person name="Zhu X."/>
            <person name="Wang Z.W."/>
            <person name="Zhao X."/>
            <person name="Zhong W.Y."/>
            <person name="Chen H."/>
            <person name="Yin W.L."/>
            <person name="Huang T."/>
            <person name="Niu S.C."/>
            <person name="Liu Z.J."/>
        </authorList>
    </citation>
    <scope>NUCLEOTIDE SEQUENCE [LARGE SCALE GENOMIC DNA]</scope>
    <source>
        <strain evidence="1">Lindl</strain>
    </source>
</reference>
<sequence length="64" mass="7073">MLRTAGKRLAPLPWRPMSAGFSLFSRDPIYAAPSNHDSMSGISTLTTRLALESGLIGRIRDWLD</sequence>
<name>A0AAV7FZ83_DENCH</name>
<protein>
    <submittedName>
        <fullName evidence="1">Uncharacterized protein</fullName>
    </submittedName>
</protein>
<dbReference type="Proteomes" id="UP000775213">
    <property type="component" value="Unassembled WGS sequence"/>
</dbReference>
<evidence type="ECO:0000313" key="2">
    <source>
        <dbReference type="Proteomes" id="UP000775213"/>
    </source>
</evidence>
<gene>
    <name evidence="1" type="ORF">IEQ34_022498</name>
</gene>
<keyword evidence="2" id="KW-1185">Reference proteome</keyword>
<comment type="caution">
    <text evidence="1">The sequence shown here is derived from an EMBL/GenBank/DDBJ whole genome shotgun (WGS) entry which is preliminary data.</text>
</comment>